<dbReference type="Gene3D" id="2.40.30.170">
    <property type="match status" value="1"/>
</dbReference>
<feature type="domain" description="YknX-like C-terminal permuted SH3-like" evidence="5">
    <location>
        <begin position="459"/>
        <end position="529"/>
    </location>
</feature>
<feature type="coiled-coil region" evidence="1">
    <location>
        <begin position="164"/>
        <end position="214"/>
    </location>
</feature>
<dbReference type="PANTHER" id="PTHR30469:SF15">
    <property type="entry name" value="HLYD FAMILY OF SECRETION PROTEINS"/>
    <property type="match status" value="1"/>
</dbReference>
<keyword evidence="3" id="KW-1133">Transmembrane helix</keyword>
<feature type="compositionally biased region" description="Polar residues" evidence="2">
    <location>
        <begin position="1"/>
        <end position="16"/>
    </location>
</feature>
<dbReference type="InterPro" id="IPR058637">
    <property type="entry name" value="YknX-like_C"/>
</dbReference>
<proteinExistence type="predicted"/>
<dbReference type="RefSeq" id="WP_070392593.1">
    <property type="nucleotide sequence ID" value="NZ_CP017599.1"/>
</dbReference>
<feature type="transmembrane region" description="Helical" evidence="3">
    <location>
        <begin position="58"/>
        <end position="76"/>
    </location>
</feature>
<keyword evidence="3" id="KW-0472">Membrane</keyword>
<dbReference type="SUPFAM" id="SSF111369">
    <property type="entry name" value="HlyD-like secretion proteins"/>
    <property type="match status" value="2"/>
</dbReference>
<feature type="compositionally biased region" description="Basic and acidic residues" evidence="2">
    <location>
        <begin position="32"/>
        <end position="42"/>
    </location>
</feature>
<evidence type="ECO:0000256" key="2">
    <source>
        <dbReference type="SAM" id="MobiDB-lite"/>
    </source>
</evidence>
<dbReference type="InterPro" id="IPR058625">
    <property type="entry name" value="MdtA-like_BSH"/>
</dbReference>
<evidence type="ECO:0000313" key="6">
    <source>
        <dbReference type="EMBL" id="AOX00123.1"/>
    </source>
</evidence>
<dbReference type="STRING" id="1458985.BJP34_12290"/>
<feature type="coiled-coil region" evidence="1">
    <location>
        <begin position="246"/>
        <end position="294"/>
    </location>
</feature>
<dbReference type="GO" id="GO:0015562">
    <property type="term" value="F:efflux transmembrane transporter activity"/>
    <property type="evidence" value="ECO:0007669"/>
    <property type="project" value="InterPro"/>
</dbReference>
<sequence length="531" mass="57894">MKSNPLPQKHLSSPQPIQEDIDQGVQQQQQDRLPELETEAAREATNTPAHPSRKKRPMWPFLLLGIGILALGAIAFKQSQPNPEVSQNTITAVPAEPNRLPVRATPVKIYPLQQLVFGNGFVSAVRGKHLTFQTSGTITYLKKVNGRDLREGDFVKKGELLAKLDDRRLRAELAQAQAQTAEAQTQRVTAKANLSQAQANVEQAKAQVLSNQAQFEVAKNDFDLAISEFKRRLELFDAGVISESDVDVYRNRAEDAQSQVRAAQAQVNAALSNVKAAESQLASAQSQLTATVAQISSAKAGQTRSTISLEDTEIVAPFDGIVAHLNIREGDFWTTQILNSLNTGDYQTVVDSVPIIVNDPSAYEVIVELPTFYGPLVQPGQSAYVVLDQDMSTASSRGMTQQELFRLAKARGAIFSVSPSVNPGERSVNVTIRLYQGSKNVLDGERVSLWIAVAENPTALSVPLNAIVYRDQKPYVFVVNQQENVVKLRPVTAGIRGISMQEITSGVEVGDLVVTEGLNRLVDGTPVEVID</sequence>
<keyword evidence="1" id="KW-0175">Coiled coil</keyword>
<dbReference type="AlphaFoldDB" id="A0A1D8TRC2"/>
<evidence type="ECO:0000259" key="4">
    <source>
        <dbReference type="Pfam" id="PF25917"/>
    </source>
</evidence>
<dbReference type="EMBL" id="CP017599">
    <property type="protein sequence ID" value="AOX00123.1"/>
    <property type="molecule type" value="Genomic_DNA"/>
</dbReference>
<feature type="domain" description="Multidrug resistance protein MdtA-like barrel-sandwich hybrid" evidence="4">
    <location>
        <begin position="146"/>
        <end position="335"/>
    </location>
</feature>
<feature type="region of interest" description="Disordered" evidence="2">
    <location>
        <begin position="1"/>
        <end position="54"/>
    </location>
</feature>
<dbReference type="Pfam" id="PF25917">
    <property type="entry name" value="BSH_RND"/>
    <property type="match status" value="1"/>
</dbReference>
<dbReference type="Gene3D" id="2.40.50.100">
    <property type="match status" value="2"/>
</dbReference>
<dbReference type="Gene3D" id="2.40.420.20">
    <property type="match status" value="1"/>
</dbReference>
<organism evidence="6 7">
    <name type="scientific">Moorena producens PAL-8-15-08-1</name>
    <dbReference type="NCBI Taxonomy" id="1458985"/>
    <lineage>
        <taxon>Bacteria</taxon>
        <taxon>Bacillati</taxon>
        <taxon>Cyanobacteriota</taxon>
        <taxon>Cyanophyceae</taxon>
        <taxon>Coleofasciculales</taxon>
        <taxon>Coleofasciculaceae</taxon>
        <taxon>Moorena</taxon>
    </lineage>
</organism>
<evidence type="ECO:0000256" key="3">
    <source>
        <dbReference type="SAM" id="Phobius"/>
    </source>
</evidence>
<dbReference type="Gene3D" id="1.10.287.470">
    <property type="entry name" value="Helix hairpin bin"/>
    <property type="match status" value="2"/>
</dbReference>
<gene>
    <name evidence="6" type="ORF">BJP34_12290</name>
</gene>
<reference evidence="7" key="1">
    <citation type="submission" date="2016-10" db="EMBL/GenBank/DDBJ databases">
        <title>Comparative genomics uncovers the prolific and rare metabolic potential of the cyanobacterial genus Moorea.</title>
        <authorList>
            <person name="Leao T."/>
            <person name="Castelao G."/>
            <person name="Korobeynikov A."/>
            <person name="Monroe E.A."/>
            <person name="Podell S."/>
            <person name="Glukhov E."/>
            <person name="Allen E."/>
            <person name="Gerwick W.H."/>
            <person name="Gerwick L."/>
        </authorList>
    </citation>
    <scope>NUCLEOTIDE SEQUENCE [LARGE SCALE GENOMIC DNA]</scope>
    <source>
        <strain evidence="7">PAL-8-15-08-1</strain>
    </source>
</reference>
<dbReference type="GO" id="GO:1990281">
    <property type="term" value="C:efflux pump complex"/>
    <property type="evidence" value="ECO:0007669"/>
    <property type="project" value="TreeGrafter"/>
</dbReference>
<evidence type="ECO:0000256" key="1">
    <source>
        <dbReference type="SAM" id="Coils"/>
    </source>
</evidence>
<protein>
    <submittedName>
        <fullName evidence="6">RND transporter MFP subunit</fullName>
    </submittedName>
</protein>
<dbReference type="Proteomes" id="UP000177870">
    <property type="component" value="Chromosome"/>
</dbReference>
<keyword evidence="3" id="KW-0812">Transmembrane</keyword>
<accession>A0A1D8TRC2</accession>
<name>A0A1D8TRC2_9CYAN</name>
<dbReference type="Pfam" id="PF25989">
    <property type="entry name" value="YknX_C"/>
    <property type="match status" value="1"/>
</dbReference>
<evidence type="ECO:0000259" key="5">
    <source>
        <dbReference type="Pfam" id="PF25989"/>
    </source>
</evidence>
<dbReference type="PANTHER" id="PTHR30469">
    <property type="entry name" value="MULTIDRUG RESISTANCE PROTEIN MDTA"/>
    <property type="match status" value="1"/>
</dbReference>
<dbReference type="OrthoDB" id="9806939at2"/>
<dbReference type="KEGG" id="mpro:BJP34_12290"/>
<evidence type="ECO:0000313" key="7">
    <source>
        <dbReference type="Proteomes" id="UP000177870"/>
    </source>
</evidence>